<evidence type="ECO:0000313" key="1">
    <source>
        <dbReference type="EMBL" id="DAD91106.1"/>
    </source>
</evidence>
<protein>
    <submittedName>
        <fullName evidence="1">Uncharacterized protein</fullName>
    </submittedName>
</protein>
<sequence length="58" mass="6942">MAKVIEIPVTDEYENLIYKHRMLSCSKCGHYPLETSIDYCRNCLSKQHFTKKQLEEFE</sequence>
<accession>A0A8S5NA40</accession>
<reference evidence="1" key="1">
    <citation type="journal article" date="2021" name="Proc. Natl. Acad. Sci. U.S.A.">
        <title>A Catalog of Tens of Thousands of Viruses from Human Metagenomes Reveals Hidden Associations with Chronic Diseases.</title>
        <authorList>
            <person name="Tisza M.J."/>
            <person name="Buck C.B."/>
        </authorList>
    </citation>
    <scope>NUCLEOTIDE SEQUENCE</scope>
    <source>
        <strain evidence="1">CtkTE1</strain>
    </source>
</reference>
<proteinExistence type="predicted"/>
<organism evidence="1">
    <name type="scientific">Siphoviridae sp. ctkTE1</name>
    <dbReference type="NCBI Taxonomy" id="2826444"/>
    <lineage>
        <taxon>Viruses</taxon>
        <taxon>Duplodnaviria</taxon>
        <taxon>Heunggongvirae</taxon>
        <taxon>Uroviricota</taxon>
        <taxon>Caudoviricetes</taxon>
    </lineage>
</organism>
<name>A0A8S5NA40_9CAUD</name>
<dbReference type="EMBL" id="BK015103">
    <property type="protein sequence ID" value="DAD91106.1"/>
    <property type="molecule type" value="Genomic_DNA"/>
</dbReference>